<proteinExistence type="predicted"/>
<evidence type="ECO:0000313" key="1">
    <source>
        <dbReference type="EMBL" id="GFY88974.1"/>
    </source>
</evidence>
<name>A0A7J0ER54_9ERIC</name>
<evidence type="ECO:0000313" key="2">
    <source>
        <dbReference type="Proteomes" id="UP000585474"/>
    </source>
</evidence>
<dbReference type="Proteomes" id="UP000585474">
    <property type="component" value="Unassembled WGS sequence"/>
</dbReference>
<accession>A0A7J0ER54</accession>
<comment type="caution">
    <text evidence="1">The sequence shown here is derived from an EMBL/GenBank/DDBJ whole genome shotgun (WGS) entry which is preliminary data.</text>
</comment>
<reference evidence="1 2" key="1">
    <citation type="submission" date="2019-07" db="EMBL/GenBank/DDBJ databases">
        <title>De Novo Assembly of kiwifruit Actinidia rufa.</title>
        <authorList>
            <person name="Sugita-Konishi S."/>
            <person name="Sato K."/>
            <person name="Mori E."/>
            <person name="Abe Y."/>
            <person name="Kisaki G."/>
            <person name="Hamano K."/>
            <person name="Suezawa K."/>
            <person name="Otani M."/>
            <person name="Fukuda T."/>
            <person name="Manabe T."/>
            <person name="Gomi K."/>
            <person name="Tabuchi M."/>
            <person name="Akimitsu K."/>
            <person name="Kataoka I."/>
        </authorList>
    </citation>
    <scope>NUCLEOTIDE SEQUENCE [LARGE SCALE GENOMIC DNA]</scope>
    <source>
        <strain evidence="2">cv. Fuchu</strain>
    </source>
</reference>
<dbReference type="AlphaFoldDB" id="A0A7J0ER54"/>
<sequence>MARDGSRWRALVMNFRARTRSPDSIAPPLSLFEVHIDSGKTIVRRLAAAQKLSDIEDIIEHQKKYPDITNEGFAVRLICLYGKSGGSISPKSCPTKCPN</sequence>
<keyword evidence="2" id="KW-1185">Reference proteome</keyword>
<organism evidence="1 2">
    <name type="scientific">Actinidia rufa</name>
    <dbReference type="NCBI Taxonomy" id="165716"/>
    <lineage>
        <taxon>Eukaryota</taxon>
        <taxon>Viridiplantae</taxon>
        <taxon>Streptophyta</taxon>
        <taxon>Embryophyta</taxon>
        <taxon>Tracheophyta</taxon>
        <taxon>Spermatophyta</taxon>
        <taxon>Magnoliopsida</taxon>
        <taxon>eudicotyledons</taxon>
        <taxon>Gunneridae</taxon>
        <taxon>Pentapetalae</taxon>
        <taxon>asterids</taxon>
        <taxon>Ericales</taxon>
        <taxon>Actinidiaceae</taxon>
        <taxon>Actinidia</taxon>
    </lineage>
</organism>
<gene>
    <name evidence="1" type="ORF">Acr_06g0009140</name>
</gene>
<dbReference type="EMBL" id="BJWL01000006">
    <property type="protein sequence ID" value="GFY88974.1"/>
    <property type="molecule type" value="Genomic_DNA"/>
</dbReference>
<protein>
    <submittedName>
        <fullName evidence="1">Uncharacterized protein</fullName>
    </submittedName>
</protein>